<dbReference type="SMART" id="SM00164">
    <property type="entry name" value="TBC"/>
    <property type="match status" value="1"/>
</dbReference>
<dbReference type="Pfam" id="PF00566">
    <property type="entry name" value="RabGAP-TBC"/>
    <property type="match status" value="1"/>
</dbReference>
<dbReference type="SUPFAM" id="SSF47923">
    <property type="entry name" value="Ypt/Rab-GAP domain of gyp1p"/>
    <property type="match status" value="2"/>
</dbReference>
<evidence type="ECO:0000313" key="3">
    <source>
        <dbReference type="EMBL" id="ORZ31534.1"/>
    </source>
</evidence>
<dbReference type="Proteomes" id="UP000193411">
    <property type="component" value="Unassembled WGS sequence"/>
</dbReference>
<name>A0A1Y2HC17_9FUNG</name>
<dbReference type="InterPro" id="IPR035969">
    <property type="entry name" value="Rab-GAP_TBC_sf"/>
</dbReference>
<keyword evidence="4" id="KW-1185">Reference proteome</keyword>
<accession>A0A1Y2HC17</accession>
<reference evidence="3 4" key="1">
    <citation type="submission" date="2016-07" db="EMBL/GenBank/DDBJ databases">
        <title>Pervasive Adenine N6-methylation of Active Genes in Fungi.</title>
        <authorList>
            <consortium name="DOE Joint Genome Institute"/>
            <person name="Mondo S.J."/>
            <person name="Dannebaum R.O."/>
            <person name="Kuo R.C."/>
            <person name="Labutti K."/>
            <person name="Haridas S."/>
            <person name="Kuo A."/>
            <person name="Salamov A."/>
            <person name="Ahrendt S.R."/>
            <person name="Lipzen A."/>
            <person name="Sullivan W."/>
            <person name="Andreopoulos W.B."/>
            <person name="Clum A."/>
            <person name="Lindquist E."/>
            <person name="Daum C."/>
            <person name="Ramamoorthy G.K."/>
            <person name="Gryganskyi A."/>
            <person name="Culley D."/>
            <person name="Magnuson J.K."/>
            <person name="James T.Y."/>
            <person name="O'Malley M.A."/>
            <person name="Stajich J.E."/>
            <person name="Spatafora J.W."/>
            <person name="Visel A."/>
            <person name="Grigoriev I.V."/>
        </authorList>
    </citation>
    <scope>NUCLEOTIDE SEQUENCE [LARGE SCALE GENOMIC DNA]</scope>
    <source>
        <strain evidence="3 4">PL171</strain>
    </source>
</reference>
<comment type="caution">
    <text evidence="3">The sequence shown here is derived from an EMBL/GenBank/DDBJ whole genome shotgun (WGS) entry which is preliminary data.</text>
</comment>
<dbReference type="Gene3D" id="1.10.10.750">
    <property type="entry name" value="Ypt/Rab-GAP domain of gyp1p, domain 1"/>
    <property type="match status" value="1"/>
</dbReference>
<protein>
    <submittedName>
        <fullName evidence="3">Rab-GTPase-TBC domain-containing protein</fullName>
    </submittedName>
</protein>
<dbReference type="EMBL" id="MCFL01000058">
    <property type="protein sequence ID" value="ORZ31534.1"/>
    <property type="molecule type" value="Genomic_DNA"/>
</dbReference>
<dbReference type="InterPro" id="IPR000195">
    <property type="entry name" value="Rab-GAP-TBC_dom"/>
</dbReference>
<feature type="region of interest" description="Disordered" evidence="1">
    <location>
        <begin position="300"/>
        <end position="319"/>
    </location>
</feature>
<dbReference type="PROSITE" id="PS50086">
    <property type="entry name" value="TBC_RABGAP"/>
    <property type="match status" value="1"/>
</dbReference>
<dbReference type="PANTHER" id="PTHR22957:SF268">
    <property type="entry name" value="ANKYRIN REPEAT-CONTAINING PROTEIN"/>
    <property type="match status" value="1"/>
</dbReference>
<dbReference type="Gene3D" id="1.10.472.80">
    <property type="entry name" value="Ypt/Rab-GAP domain of gyp1p, domain 3"/>
    <property type="match status" value="1"/>
</dbReference>
<dbReference type="GO" id="GO:0005096">
    <property type="term" value="F:GTPase activator activity"/>
    <property type="evidence" value="ECO:0007669"/>
    <property type="project" value="TreeGrafter"/>
</dbReference>
<evidence type="ECO:0000313" key="4">
    <source>
        <dbReference type="Proteomes" id="UP000193411"/>
    </source>
</evidence>
<dbReference type="AlphaFoldDB" id="A0A1Y2HC17"/>
<feature type="domain" description="Rab-GAP TBC" evidence="2">
    <location>
        <begin position="33"/>
        <end position="236"/>
    </location>
</feature>
<evidence type="ECO:0000256" key="1">
    <source>
        <dbReference type="SAM" id="MobiDB-lite"/>
    </source>
</evidence>
<gene>
    <name evidence="3" type="ORF">BCR44DRAFT_125364</name>
</gene>
<proteinExistence type="predicted"/>
<sequence length="319" mass="36260">MANLSLADEYAEILSAEVTMDVGKLRDLARLHGIPPQFRGDVWRYLLGIVPSDLSHEVSSARARSQSYETMCASAMSSHIAPDTAKLVRGEFSRYLRRVPVFAQLTQEVGIDVVRGVFERIIITFLSNHSDLDYEPPWIHVLAPFVASIRDERDVYFCFEAFMLKLSGQQADLNLSQQMASVLSLLRTSLPELYNYLDEEEVDVRAWLPNWLQYAFASELPFDALLRLWDVYLAETKGFQLHPYVCLAVLHQLKEALEEMESSEVIAMLKRLPFRASDIDTLINVAKNLRLDAQQGEARDEEMYRMGTSSLAGSRSSSR</sequence>
<feature type="compositionally biased region" description="Low complexity" evidence="1">
    <location>
        <begin position="309"/>
        <end position="319"/>
    </location>
</feature>
<dbReference type="OrthoDB" id="27140at2759"/>
<evidence type="ECO:0000259" key="2">
    <source>
        <dbReference type="PROSITE" id="PS50086"/>
    </source>
</evidence>
<dbReference type="STRING" id="765915.A0A1Y2HC17"/>
<dbReference type="PANTHER" id="PTHR22957">
    <property type="entry name" value="TBC1 DOMAIN FAMILY MEMBER GTPASE-ACTIVATING PROTEIN"/>
    <property type="match status" value="1"/>
</dbReference>
<organism evidence="3 4">
    <name type="scientific">Catenaria anguillulae PL171</name>
    <dbReference type="NCBI Taxonomy" id="765915"/>
    <lineage>
        <taxon>Eukaryota</taxon>
        <taxon>Fungi</taxon>
        <taxon>Fungi incertae sedis</taxon>
        <taxon>Blastocladiomycota</taxon>
        <taxon>Blastocladiomycetes</taxon>
        <taxon>Blastocladiales</taxon>
        <taxon>Catenariaceae</taxon>
        <taxon>Catenaria</taxon>
    </lineage>
</organism>